<protein>
    <submittedName>
        <fullName evidence="1">Glycosyltransferase involved in cell wall biosynthesis</fullName>
    </submittedName>
</protein>
<dbReference type="PANTHER" id="PTHR45947">
    <property type="entry name" value="SULFOQUINOVOSYL TRANSFERASE SQD2"/>
    <property type="match status" value="1"/>
</dbReference>
<reference evidence="1 2" key="1">
    <citation type="submission" date="2023-07" db="EMBL/GenBank/DDBJ databases">
        <title>Sorghum-associated microbial communities from plants grown in Nebraska, USA.</title>
        <authorList>
            <person name="Schachtman D."/>
        </authorList>
    </citation>
    <scope>NUCLEOTIDE SEQUENCE [LARGE SCALE GENOMIC DNA]</scope>
    <source>
        <strain evidence="1 2">CC60</strain>
    </source>
</reference>
<name>A0ABT9T3R8_9GAMM</name>
<dbReference type="Gene3D" id="3.40.50.2000">
    <property type="entry name" value="Glycogen Phosphorylase B"/>
    <property type="match status" value="2"/>
</dbReference>
<organism evidence="1 2">
    <name type="scientific">Luteibacter jiangsuensis</name>
    <dbReference type="NCBI Taxonomy" id="637577"/>
    <lineage>
        <taxon>Bacteria</taxon>
        <taxon>Pseudomonadati</taxon>
        <taxon>Pseudomonadota</taxon>
        <taxon>Gammaproteobacteria</taxon>
        <taxon>Lysobacterales</taxon>
        <taxon>Rhodanobacteraceae</taxon>
        <taxon>Luteibacter</taxon>
    </lineage>
</organism>
<accession>A0ABT9T3R8</accession>
<evidence type="ECO:0000313" key="2">
    <source>
        <dbReference type="Proteomes" id="UP001237737"/>
    </source>
</evidence>
<evidence type="ECO:0000313" key="1">
    <source>
        <dbReference type="EMBL" id="MDQ0010792.1"/>
    </source>
</evidence>
<dbReference type="SUPFAM" id="SSF53756">
    <property type="entry name" value="UDP-Glycosyltransferase/glycogen phosphorylase"/>
    <property type="match status" value="1"/>
</dbReference>
<dbReference type="InterPro" id="IPR050194">
    <property type="entry name" value="Glycosyltransferase_grp1"/>
</dbReference>
<dbReference type="CDD" id="cd03801">
    <property type="entry name" value="GT4_PimA-like"/>
    <property type="match status" value="1"/>
</dbReference>
<dbReference type="Proteomes" id="UP001237737">
    <property type="component" value="Unassembled WGS sequence"/>
</dbReference>
<dbReference type="RefSeq" id="WP_306850893.1">
    <property type="nucleotide sequence ID" value="NZ_JAUSSK010000004.1"/>
</dbReference>
<proteinExistence type="predicted"/>
<dbReference type="EMBL" id="JAUSSK010000004">
    <property type="protein sequence ID" value="MDQ0010792.1"/>
    <property type="molecule type" value="Genomic_DNA"/>
</dbReference>
<dbReference type="Pfam" id="PF13692">
    <property type="entry name" value="Glyco_trans_1_4"/>
    <property type="match status" value="1"/>
</dbReference>
<sequence>MRAVLINFVAAPAELDADAIFDLWPSLADISEAIASGGTRVTAVQMAGFSQHVVRRGIDYHFIDSRDMRGAGDLGRCAARLAGEAGADVVHVHGLAFARHAAVLTRCLPGVPVVLQDHANGLPSRWRHMPWRRWYGAAAGIVFTALEQAEPFTRRRLFGRHTRLIAIPESSSRFMPGDRDAARAATGLRGDPCVLSVGHLTAGKDPLTMLDGIAKASERLPGLQLWCAYGTAPLLPCVRRRIDGDARLAGRVHLLGAVPHADIERLMHAADFFVSASLAEGSGYALLEAMACGLRPVVTDIPSFRAITGAGRIGKLWSRGDATALAGALVAAASDVAASGIARDEVRDHFDASLSFAALGRQWAEAYRQLVDGRKAA</sequence>
<gene>
    <name evidence="1" type="ORF">J2T07_002998</name>
</gene>
<dbReference type="PANTHER" id="PTHR45947:SF3">
    <property type="entry name" value="SULFOQUINOVOSYL TRANSFERASE SQD2"/>
    <property type="match status" value="1"/>
</dbReference>
<keyword evidence="2" id="KW-1185">Reference proteome</keyword>
<comment type="caution">
    <text evidence="1">The sequence shown here is derived from an EMBL/GenBank/DDBJ whole genome shotgun (WGS) entry which is preliminary data.</text>
</comment>